<gene>
    <name evidence="2" type="ORF">DSM107010_39810</name>
</gene>
<dbReference type="SUPFAM" id="SSF48452">
    <property type="entry name" value="TPR-like"/>
    <property type="match status" value="1"/>
</dbReference>
<evidence type="ECO:0000313" key="3">
    <source>
        <dbReference type="Proteomes" id="UP000282574"/>
    </source>
</evidence>
<evidence type="ECO:0000313" key="2">
    <source>
        <dbReference type="EMBL" id="RUT10741.1"/>
    </source>
</evidence>
<keyword evidence="1" id="KW-0802">TPR repeat</keyword>
<reference evidence="2 3" key="1">
    <citation type="journal article" date="2019" name="Genome Biol. Evol.">
        <title>Day and night: Metabolic profiles and evolutionary relationships of six axenic non-marine cyanobacteria.</title>
        <authorList>
            <person name="Will S.E."/>
            <person name="Henke P."/>
            <person name="Boedeker C."/>
            <person name="Huang S."/>
            <person name="Brinkmann H."/>
            <person name="Rohde M."/>
            <person name="Jarek M."/>
            <person name="Friedl T."/>
            <person name="Seufert S."/>
            <person name="Schumacher M."/>
            <person name="Overmann J."/>
            <person name="Neumann-Schaal M."/>
            <person name="Petersen J."/>
        </authorList>
    </citation>
    <scope>NUCLEOTIDE SEQUENCE [LARGE SCALE GENOMIC DNA]</scope>
    <source>
        <strain evidence="2 3">SAG 39.79</strain>
    </source>
</reference>
<sequence length="123" mass="13877">MKCPVCRATYRPNETSSCQRCKTDLSSLIQIHDRAVWHYQQALQLFTTGDYLAAQAQNDRAIALHSNNADFHALAGQLWALQGEFQRAIAAWKQAQQLEPRHPLAGNCLQILTQLSRKDNPSC</sequence>
<dbReference type="InterPro" id="IPR019734">
    <property type="entry name" value="TPR_rpt"/>
</dbReference>
<evidence type="ECO:0000256" key="1">
    <source>
        <dbReference type="PROSITE-ProRule" id="PRU00339"/>
    </source>
</evidence>
<comment type="caution">
    <text evidence="2">The sequence shown here is derived from an EMBL/GenBank/DDBJ whole genome shotgun (WGS) entry which is preliminary data.</text>
</comment>
<evidence type="ECO:0008006" key="4">
    <source>
        <dbReference type="Google" id="ProtNLM"/>
    </source>
</evidence>
<dbReference type="InterPro" id="IPR011990">
    <property type="entry name" value="TPR-like_helical_dom_sf"/>
</dbReference>
<dbReference type="Gene3D" id="1.25.40.10">
    <property type="entry name" value="Tetratricopeptide repeat domain"/>
    <property type="match status" value="1"/>
</dbReference>
<keyword evidence="3" id="KW-1185">Reference proteome</keyword>
<name>A0AB37UHA5_9CYAN</name>
<dbReference type="Proteomes" id="UP000282574">
    <property type="component" value="Unassembled WGS sequence"/>
</dbReference>
<dbReference type="EMBL" id="RSCK01000037">
    <property type="protein sequence ID" value="RUT10741.1"/>
    <property type="molecule type" value="Genomic_DNA"/>
</dbReference>
<dbReference type="AlphaFoldDB" id="A0AB37UHA5"/>
<dbReference type="RefSeq" id="WP_106167967.1">
    <property type="nucleotide sequence ID" value="NZ_JAVKZF010000004.1"/>
</dbReference>
<organism evidence="2 3">
    <name type="scientific">Chroococcidiopsis cubana SAG 39.79</name>
    <dbReference type="NCBI Taxonomy" id="388085"/>
    <lineage>
        <taxon>Bacteria</taxon>
        <taxon>Bacillati</taxon>
        <taxon>Cyanobacteriota</taxon>
        <taxon>Cyanophyceae</taxon>
        <taxon>Chroococcidiopsidales</taxon>
        <taxon>Chroococcidiopsidaceae</taxon>
        <taxon>Chroococcidiopsis</taxon>
    </lineage>
</organism>
<proteinExistence type="predicted"/>
<dbReference type="SMART" id="SM00028">
    <property type="entry name" value="TPR"/>
    <property type="match status" value="2"/>
</dbReference>
<accession>A0AB37UHA5</accession>
<protein>
    <recommendedName>
        <fullName evidence="4">Tetratricopeptide repeat protein</fullName>
    </recommendedName>
</protein>
<feature type="repeat" description="TPR" evidence="1">
    <location>
        <begin position="69"/>
        <end position="102"/>
    </location>
</feature>
<dbReference type="PROSITE" id="PS50005">
    <property type="entry name" value="TPR"/>
    <property type="match status" value="1"/>
</dbReference>